<dbReference type="RefSeq" id="WP_030654113.1">
    <property type="nucleotide sequence ID" value="NZ_BMRU01000002.1"/>
</dbReference>
<keyword evidence="2" id="KW-1185">Reference proteome</keyword>
<evidence type="ECO:0008006" key="3">
    <source>
        <dbReference type="Google" id="ProtNLM"/>
    </source>
</evidence>
<dbReference type="Proteomes" id="UP000660554">
    <property type="component" value="Unassembled WGS sequence"/>
</dbReference>
<evidence type="ECO:0000313" key="2">
    <source>
        <dbReference type="Proteomes" id="UP000660554"/>
    </source>
</evidence>
<name>A0ABQ3NM06_STRVG</name>
<accession>A0ABQ3NM06</accession>
<proteinExistence type="predicted"/>
<dbReference type="InterPro" id="IPR023159">
    <property type="entry name" value="SO1590-like_sf"/>
</dbReference>
<organism evidence="1 2">
    <name type="scientific">Streptomyces virginiae</name>
    <name type="common">Streptomyces cinnamonensis</name>
    <dbReference type="NCBI Taxonomy" id="1961"/>
    <lineage>
        <taxon>Bacteria</taxon>
        <taxon>Bacillati</taxon>
        <taxon>Actinomycetota</taxon>
        <taxon>Actinomycetes</taxon>
        <taxon>Kitasatosporales</taxon>
        <taxon>Streptomycetaceae</taxon>
        <taxon>Streptomyces</taxon>
    </lineage>
</organism>
<gene>
    <name evidence="1" type="ORF">Scinn_32680</name>
</gene>
<dbReference type="Pfam" id="PF11528">
    <property type="entry name" value="DUF3224"/>
    <property type="match status" value="1"/>
</dbReference>
<evidence type="ECO:0000313" key="1">
    <source>
        <dbReference type="EMBL" id="GHI13805.1"/>
    </source>
</evidence>
<dbReference type="EMBL" id="BNDV01000008">
    <property type="protein sequence ID" value="GHI13805.1"/>
    <property type="molecule type" value="Genomic_DNA"/>
</dbReference>
<protein>
    <recommendedName>
        <fullName evidence="3">DUF3224 domain-containing protein</fullName>
    </recommendedName>
</protein>
<reference evidence="2" key="1">
    <citation type="submission" date="2020-09" db="EMBL/GenBank/DDBJ databases">
        <title>Whole genome shotgun sequence of Streptomyces cinnamonensis NBRC 15873.</title>
        <authorList>
            <person name="Komaki H."/>
            <person name="Tamura T."/>
        </authorList>
    </citation>
    <scope>NUCLEOTIDE SEQUENCE [LARGE SCALE GENOMIC DNA]</scope>
    <source>
        <strain evidence="2">NBRC 15873</strain>
    </source>
</reference>
<dbReference type="Gene3D" id="2.40.350.10">
    <property type="entry name" value="SO1590-like"/>
    <property type="match status" value="1"/>
</dbReference>
<dbReference type="InterPro" id="IPR021607">
    <property type="entry name" value="DUF3224"/>
</dbReference>
<comment type="caution">
    <text evidence="1">The sequence shown here is derived from an EMBL/GenBank/DDBJ whole genome shotgun (WGS) entry which is preliminary data.</text>
</comment>
<dbReference type="GeneID" id="86952733"/>
<dbReference type="SUPFAM" id="SSF159238">
    <property type="entry name" value="SO1590-like"/>
    <property type="match status" value="1"/>
</dbReference>
<sequence>MPTPVETRGRFTFADWEENPVGASAAPPRLAHARVTNTFTGGVEAAGTSCDYTIAYTGEDTGSYSGMELLSGSVDGREGSFVLEERGTFDAGGTVCRFEVVPGSGTGDLVGLTGSGGFTHRHGETSVEYAFTYALA</sequence>